<dbReference type="RefSeq" id="WP_072632179.1">
    <property type="nucleotide sequence ID" value="NZ_JABBAN010000036.1"/>
</dbReference>
<organism evidence="2 3">
    <name type="scientific">Planktotalea frisia</name>
    <dbReference type="NCBI Taxonomy" id="696762"/>
    <lineage>
        <taxon>Bacteria</taxon>
        <taxon>Pseudomonadati</taxon>
        <taxon>Pseudomonadota</taxon>
        <taxon>Alphaproteobacteria</taxon>
        <taxon>Rhodobacterales</taxon>
        <taxon>Paracoccaceae</taxon>
        <taxon>Planktotalea</taxon>
    </lineage>
</organism>
<dbReference type="Pfam" id="PF13468">
    <property type="entry name" value="Glyoxalase_3"/>
    <property type="match status" value="1"/>
</dbReference>
<dbReference type="STRING" id="696762.PFRI_37000"/>
<evidence type="ECO:0000313" key="3">
    <source>
        <dbReference type="Proteomes" id="UP000184514"/>
    </source>
</evidence>
<dbReference type="EMBL" id="MLCB01000201">
    <property type="protein sequence ID" value="OJI92105.1"/>
    <property type="molecule type" value="Genomic_DNA"/>
</dbReference>
<dbReference type="InterPro" id="IPR025870">
    <property type="entry name" value="Glyoxalase-like_dom"/>
</dbReference>
<reference evidence="2 3" key="1">
    <citation type="submission" date="2016-10" db="EMBL/GenBank/DDBJ databases">
        <title>Genome sequence of Planktotalea frisia SH6-1.</title>
        <authorList>
            <person name="Poehlein A."/>
            <person name="Bakenhus I."/>
            <person name="Voget S."/>
            <person name="Brinkhoff T."/>
            <person name="Simon M."/>
        </authorList>
    </citation>
    <scope>NUCLEOTIDE SEQUENCE [LARGE SCALE GENOMIC DNA]</scope>
    <source>
        <strain evidence="2 3">SH6-1</strain>
    </source>
</reference>
<dbReference type="OrthoDB" id="8451710at2"/>
<keyword evidence="3" id="KW-1185">Reference proteome</keyword>
<dbReference type="SUPFAM" id="SSF54593">
    <property type="entry name" value="Glyoxalase/Bleomycin resistance protein/Dihydroxybiphenyl dioxygenase"/>
    <property type="match status" value="1"/>
</dbReference>
<accession>A0A1L9NS30</accession>
<name>A0A1L9NS30_9RHOB</name>
<proteinExistence type="predicted"/>
<comment type="caution">
    <text evidence="2">The sequence shown here is derived from an EMBL/GenBank/DDBJ whole genome shotgun (WGS) entry which is preliminary data.</text>
</comment>
<evidence type="ECO:0000313" key="2">
    <source>
        <dbReference type="EMBL" id="OJI92105.1"/>
    </source>
</evidence>
<dbReference type="Proteomes" id="UP000184514">
    <property type="component" value="Unassembled WGS sequence"/>
</dbReference>
<dbReference type="Gene3D" id="3.10.180.10">
    <property type="entry name" value="2,3-Dihydroxybiphenyl 1,2-Dioxygenase, domain 1"/>
    <property type="match status" value="1"/>
</dbReference>
<dbReference type="AlphaFoldDB" id="A0A1L9NS30"/>
<dbReference type="InterPro" id="IPR029068">
    <property type="entry name" value="Glyas_Bleomycin-R_OHBP_Dase"/>
</dbReference>
<protein>
    <recommendedName>
        <fullName evidence="1">Glyoxalase-like domain-containing protein</fullName>
    </recommendedName>
</protein>
<gene>
    <name evidence="2" type="ORF">PFRI_37000</name>
</gene>
<evidence type="ECO:0000259" key="1">
    <source>
        <dbReference type="Pfam" id="PF13468"/>
    </source>
</evidence>
<feature type="domain" description="Glyoxalase-like" evidence="1">
    <location>
        <begin position="6"/>
        <end position="173"/>
    </location>
</feature>
<sequence length="205" mass="22258">MSALILDHLAVSGETRDAARAHIEEALGFPMQTGGEHEKFATHNHLMGLEDGLYLEAISIDPNVPNPDRARWFNLDNFSGTPRLTNWICAVPDMAAALERWEDVGTAVSLERGELCWQMAVPRSGILPFDGFFPPLIQWHGALHPNQMLGSSGVSLKQLTVAHPQADALSATLGTISGAPIRFETAQNAALFAEFVTPHGPRTLT</sequence>